<accession>A0A7W3TY21</accession>
<evidence type="ECO:0000313" key="3">
    <source>
        <dbReference type="Proteomes" id="UP000518255"/>
    </source>
</evidence>
<evidence type="ECO:0000313" key="4">
    <source>
        <dbReference type="Proteomes" id="UP000544052"/>
    </source>
</evidence>
<gene>
    <name evidence="2" type="ORF">H5R63_01055</name>
    <name evidence="1" type="ORF">H5R64_05305</name>
</gene>
<dbReference type="Proteomes" id="UP000544052">
    <property type="component" value="Unassembled WGS sequence"/>
</dbReference>
<reference evidence="3 4" key="1">
    <citation type="submission" date="2020-07" db="EMBL/GenBank/DDBJ databases">
        <title>Description of Limosilactobacillus balticus sp. nov., Limosilactobacillus agrestis sp. nov., Limosilactobacillus albertensis sp. nov., Limosilactobacillus rudii sp. nov., Limosilactobacillus fastidiosus sp. nov., five novel Limosilactobacillus species isolated from the vertebrate gastrointestinal tract, and proposal of 6 subspecies of Limosilactobacillus reuteri adapted to the gastrointestinal tract of specific vertebrate hosts.</title>
        <authorList>
            <person name="Li F."/>
            <person name="Cheng C."/>
            <person name="Zheng J."/>
            <person name="Quevedo R.M."/>
            <person name="Li J."/>
            <person name="Roos S."/>
            <person name="Gaenzle M.G."/>
            <person name="Walter J."/>
        </authorList>
    </citation>
    <scope>NUCLEOTIDE SEQUENCE [LARGE SCALE GENOMIC DNA]</scope>
    <source>
        <strain evidence="2 3">WF-MA3-C</strain>
        <strain evidence="1 4">WF-MO7-1</strain>
    </source>
</reference>
<sequence>MNYREYKQYVEGLVIYDYMKFKVRKHWTAEMSVDLLERGINHGSFIKFDKEAKDMSQVHFGNCDELFGALYLDSADTQTLFKVLTVTSAFLNTPYEMRFKKKASASDNPVNNSETTKLFVSNDDSQKYFLKDKVIEPGYLKTFGGDTKTAIARYIDSNGKDSLFTTTTKERASVFTVKDLQAIYTFLIEHEIEAIKDYEIVKASPEEYVVLVGMPENTSDFIGQYTLDEIEKMQKDPQVAIDWDKAVIETVKDFKAKHCNRRIIKEEK</sequence>
<proteinExistence type="predicted"/>
<evidence type="ECO:0000313" key="1">
    <source>
        <dbReference type="EMBL" id="MBB1063180.1"/>
    </source>
</evidence>
<dbReference type="RefSeq" id="WP_182580220.1">
    <property type="nucleotide sequence ID" value="NZ_JACIUY010000042.1"/>
</dbReference>
<comment type="caution">
    <text evidence="2">The sequence shown here is derived from an EMBL/GenBank/DDBJ whole genome shotgun (WGS) entry which is preliminary data.</text>
</comment>
<keyword evidence="4" id="KW-1185">Reference proteome</keyword>
<dbReference type="AlphaFoldDB" id="A0A7W3TY21"/>
<organism evidence="2 3">
    <name type="scientific">Limosilactobacillus fastidiosus</name>
    <dbReference type="NCBI Taxonomy" id="2759855"/>
    <lineage>
        <taxon>Bacteria</taxon>
        <taxon>Bacillati</taxon>
        <taxon>Bacillota</taxon>
        <taxon>Bacilli</taxon>
        <taxon>Lactobacillales</taxon>
        <taxon>Lactobacillaceae</taxon>
        <taxon>Limosilactobacillus</taxon>
    </lineage>
</organism>
<name>A0A7W3TY21_9LACO</name>
<evidence type="ECO:0000313" key="2">
    <source>
        <dbReference type="EMBL" id="MBB1085404.1"/>
    </source>
</evidence>
<protein>
    <submittedName>
        <fullName evidence="2">Uncharacterized protein</fullName>
    </submittedName>
</protein>
<dbReference type="EMBL" id="JACIUZ010000036">
    <property type="protein sequence ID" value="MBB1063180.1"/>
    <property type="molecule type" value="Genomic_DNA"/>
</dbReference>
<dbReference type="EMBL" id="JACIUY010000042">
    <property type="protein sequence ID" value="MBB1085404.1"/>
    <property type="molecule type" value="Genomic_DNA"/>
</dbReference>
<dbReference type="Proteomes" id="UP000518255">
    <property type="component" value="Unassembled WGS sequence"/>
</dbReference>